<comment type="caution">
    <text evidence="1">The sequence shown here is derived from an EMBL/GenBank/DDBJ whole genome shotgun (WGS) entry which is preliminary data.</text>
</comment>
<dbReference type="EMBL" id="BMAO01002953">
    <property type="protein sequence ID" value="GFQ84600.1"/>
    <property type="molecule type" value="Genomic_DNA"/>
</dbReference>
<dbReference type="Proteomes" id="UP000887116">
    <property type="component" value="Unassembled WGS sequence"/>
</dbReference>
<name>A0A8X6IX35_TRICU</name>
<protein>
    <submittedName>
        <fullName evidence="1">Uncharacterized protein</fullName>
    </submittedName>
</protein>
<dbReference type="AlphaFoldDB" id="A0A8X6IX35"/>
<sequence>MKRGHSHADIFHPNQKPLLRKFLFHSSYSRQFGLPDYPLVRVSTRIRSRQTAEAQTIADRCLFLPTTQEF</sequence>
<organism evidence="1 2">
    <name type="scientific">Trichonephila clavata</name>
    <name type="common">Joro spider</name>
    <name type="synonym">Nephila clavata</name>
    <dbReference type="NCBI Taxonomy" id="2740835"/>
    <lineage>
        <taxon>Eukaryota</taxon>
        <taxon>Metazoa</taxon>
        <taxon>Ecdysozoa</taxon>
        <taxon>Arthropoda</taxon>
        <taxon>Chelicerata</taxon>
        <taxon>Arachnida</taxon>
        <taxon>Araneae</taxon>
        <taxon>Araneomorphae</taxon>
        <taxon>Entelegynae</taxon>
        <taxon>Araneoidea</taxon>
        <taxon>Nephilidae</taxon>
        <taxon>Trichonephila</taxon>
    </lineage>
</organism>
<reference evidence="1" key="1">
    <citation type="submission" date="2020-07" db="EMBL/GenBank/DDBJ databases">
        <title>Multicomponent nature underlies the extraordinary mechanical properties of spider dragline silk.</title>
        <authorList>
            <person name="Kono N."/>
            <person name="Nakamura H."/>
            <person name="Mori M."/>
            <person name="Yoshida Y."/>
            <person name="Ohtoshi R."/>
            <person name="Malay A.D."/>
            <person name="Moran D.A.P."/>
            <person name="Tomita M."/>
            <person name="Numata K."/>
            <person name="Arakawa K."/>
        </authorList>
    </citation>
    <scope>NUCLEOTIDE SEQUENCE</scope>
</reference>
<evidence type="ECO:0000313" key="1">
    <source>
        <dbReference type="EMBL" id="GFQ84600.1"/>
    </source>
</evidence>
<evidence type="ECO:0000313" key="2">
    <source>
        <dbReference type="Proteomes" id="UP000887116"/>
    </source>
</evidence>
<proteinExistence type="predicted"/>
<accession>A0A8X6IX35</accession>
<gene>
    <name evidence="1" type="ORF">TNCT_410341</name>
</gene>
<keyword evidence="2" id="KW-1185">Reference proteome</keyword>